<evidence type="ECO:0000259" key="1">
    <source>
        <dbReference type="Pfam" id="PF13380"/>
    </source>
</evidence>
<dbReference type="InterPro" id="IPR036291">
    <property type="entry name" value="NAD(P)-bd_dom_sf"/>
</dbReference>
<dbReference type="PANTHER" id="PTHR33303">
    <property type="entry name" value="CYTOPLASMIC PROTEIN-RELATED"/>
    <property type="match status" value="1"/>
</dbReference>
<dbReference type="Proteomes" id="UP000038010">
    <property type="component" value="Unassembled WGS sequence"/>
</dbReference>
<evidence type="ECO:0000313" key="2">
    <source>
        <dbReference type="EMBL" id="KPI44167.1"/>
    </source>
</evidence>
<accession>A0A0N1P3M0</accession>
<dbReference type="OrthoDB" id="5138418at2759"/>
<evidence type="ECO:0000313" key="3">
    <source>
        <dbReference type="Proteomes" id="UP000038010"/>
    </source>
</evidence>
<proteinExistence type="predicted"/>
<reference evidence="2 3" key="1">
    <citation type="submission" date="2015-06" db="EMBL/GenBank/DDBJ databases">
        <title>Draft genome of the ant-associated black yeast Phialophora attae CBS 131958.</title>
        <authorList>
            <person name="Moreno L.F."/>
            <person name="Stielow B.J."/>
            <person name="de Hoog S."/>
            <person name="Vicente V.A."/>
            <person name="Weiss V.A."/>
            <person name="de Vries M."/>
            <person name="Cruz L.M."/>
            <person name="Souza E.M."/>
        </authorList>
    </citation>
    <scope>NUCLEOTIDE SEQUENCE [LARGE SCALE GENOMIC DNA]</scope>
    <source>
        <strain evidence="2 3">CBS 131958</strain>
    </source>
</reference>
<dbReference type="VEuPathDB" id="FungiDB:AB675_6574"/>
<gene>
    <name evidence="2" type="ORF">AB675_6574</name>
</gene>
<dbReference type="RefSeq" id="XP_018004130.1">
    <property type="nucleotide sequence ID" value="XM_018146874.1"/>
</dbReference>
<dbReference type="GeneID" id="28738754"/>
<sequence length="144" mass="15400">MDASAARFFSTPHFAVDISLVPYPFTGRNTDQSKDADYQVALEGLLNGEVCQRTLGSVGDRAILLTPPAATKKVLEEAKAAGISSVWLQPGSFDDSILTWAKTNFESAIGGYEGGTRGGEGWCVLVDGEDAMKAAGRTWKQQKL</sequence>
<dbReference type="STRING" id="1664694.A0A0N1P3M0"/>
<keyword evidence="3" id="KW-1185">Reference proteome</keyword>
<dbReference type="Gene3D" id="3.40.50.720">
    <property type="entry name" value="NAD(P)-binding Rossmann-like Domain"/>
    <property type="match status" value="1"/>
</dbReference>
<dbReference type="EMBL" id="LFJN01000004">
    <property type="protein sequence ID" value="KPI44167.1"/>
    <property type="molecule type" value="Genomic_DNA"/>
</dbReference>
<dbReference type="AlphaFoldDB" id="A0A0N1P3M0"/>
<protein>
    <recommendedName>
        <fullName evidence="1">CoA-binding domain-containing protein</fullName>
    </recommendedName>
</protein>
<dbReference type="InterPro" id="IPR003781">
    <property type="entry name" value="CoA-bd"/>
</dbReference>
<dbReference type="PANTHER" id="PTHR33303:SF2">
    <property type="entry name" value="COA-BINDING DOMAIN-CONTAINING PROTEIN"/>
    <property type="match status" value="1"/>
</dbReference>
<dbReference type="SUPFAM" id="SSF51735">
    <property type="entry name" value="NAD(P)-binding Rossmann-fold domains"/>
    <property type="match status" value="1"/>
</dbReference>
<comment type="caution">
    <text evidence="2">The sequence shown here is derived from an EMBL/GenBank/DDBJ whole genome shotgun (WGS) entry which is preliminary data.</text>
</comment>
<name>A0A0N1P3M0_9EURO</name>
<dbReference type="Pfam" id="PF13380">
    <property type="entry name" value="CoA_binding_2"/>
    <property type="match status" value="1"/>
</dbReference>
<organism evidence="2 3">
    <name type="scientific">Cyphellophora attinorum</name>
    <dbReference type="NCBI Taxonomy" id="1664694"/>
    <lineage>
        <taxon>Eukaryota</taxon>
        <taxon>Fungi</taxon>
        <taxon>Dikarya</taxon>
        <taxon>Ascomycota</taxon>
        <taxon>Pezizomycotina</taxon>
        <taxon>Eurotiomycetes</taxon>
        <taxon>Chaetothyriomycetidae</taxon>
        <taxon>Chaetothyriales</taxon>
        <taxon>Cyphellophoraceae</taxon>
        <taxon>Cyphellophora</taxon>
    </lineage>
</organism>
<feature type="domain" description="CoA-binding" evidence="1">
    <location>
        <begin position="47"/>
        <end position="104"/>
    </location>
</feature>